<dbReference type="Gene3D" id="1.10.10.10">
    <property type="entry name" value="Winged helix-like DNA-binding domain superfamily/Winged helix DNA-binding domain"/>
    <property type="match status" value="1"/>
</dbReference>
<dbReference type="RefSeq" id="WP_341374854.1">
    <property type="nucleotide sequence ID" value="NZ_JBBUTF010000012.1"/>
</dbReference>
<organism evidence="3 4">
    <name type="scientific">Pseudaquabacterium rugosum</name>
    <dbReference type="NCBI Taxonomy" id="2984194"/>
    <lineage>
        <taxon>Bacteria</taxon>
        <taxon>Pseudomonadati</taxon>
        <taxon>Pseudomonadota</taxon>
        <taxon>Betaproteobacteria</taxon>
        <taxon>Burkholderiales</taxon>
        <taxon>Sphaerotilaceae</taxon>
        <taxon>Pseudaquabacterium</taxon>
    </lineage>
</organism>
<evidence type="ECO:0000259" key="2">
    <source>
        <dbReference type="PROSITE" id="PS50995"/>
    </source>
</evidence>
<dbReference type="InterPro" id="IPR000835">
    <property type="entry name" value="HTH_MarR-typ"/>
</dbReference>
<feature type="domain" description="HTH marR-type" evidence="2">
    <location>
        <begin position="55"/>
        <end position="194"/>
    </location>
</feature>
<evidence type="ECO:0000313" key="4">
    <source>
        <dbReference type="Proteomes" id="UP001368500"/>
    </source>
</evidence>
<dbReference type="InterPro" id="IPR012712">
    <property type="entry name" value="HpaR/FarR"/>
</dbReference>
<reference evidence="3 4" key="1">
    <citation type="submission" date="2024-04" db="EMBL/GenBank/DDBJ databases">
        <title>Novel species of the genus Ideonella isolated from streams.</title>
        <authorList>
            <person name="Lu H."/>
        </authorList>
    </citation>
    <scope>NUCLEOTIDE SEQUENCE [LARGE SCALE GENOMIC DNA]</scope>
    <source>
        <strain evidence="3 4">BYS139W</strain>
    </source>
</reference>
<evidence type="ECO:0000313" key="3">
    <source>
        <dbReference type="EMBL" id="MEK8027075.1"/>
    </source>
</evidence>
<keyword evidence="4" id="KW-1185">Reference proteome</keyword>
<comment type="caution">
    <text evidence="3">The sequence shown here is derived from an EMBL/GenBank/DDBJ whole genome shotgun (WGS) entry which is preliminary data.</text>
</comment>
<dbReference type="InterPro" id="IPR039422">
    <property type="entry name" value="MarR/SlyA-like"/>
</dbReference>
<name>A0ABU9BDI9_9BURK</name>
<dbReference type="InterPro" id="IPR036390">
    <property type="entry name" value="WH_DNA-bd_sf"/>
</dbReference>
<protein>
    <submittedName>
        <fullName evidence="3">Homoprotocatechuate degradation operon regulator HpaR</fullName>
    </submittedName>
</protein>
<dbReference type="Proteomes" id="UP001368500">
    <property type="component" value="Unassembled WGS sequence"/>
</dbReference>
<evidence type="ECO:0000256" key="1">
    <source>
        <dbReference type="SAM" id="MobiDB-lite"/>
    </source>
</evidence>
<dbReference type="PANTHER" id="PTHR33164">
    <property type="entry name" value="TRANSCRIPTIONAL REGULATOR, MARR FAMILY"/>
    <property type="match status" value="1"/>
</dbReference>
<dbReference type="InterPro" id="IPR036388">
    <property type="entry name" value="WH-like_DNA-bd_sf"/>
</dbReference>
<dbReference type="Pfam" id="PF12802">
    <property type="entry name" value="MarR_2"/>
    <property type="match status" value="1"/>
</dbReference>
<dbReference type="EMBL" id="JBBUTF010000012">
    <property type="protein sequence ID" value="MEK8027075.1"/>
    <property type="molecule type" value="Genomic_DNA"/>
</dbReference>
<proteinExistence type="predicted"/>
<dbReference type="SMART" id="SM00347">
    <property type="entry name" value="HTH_MARR"/>
    <property type="match status" value="1"/>
</dbReference>
<gene>
    <name evidence="3" type="primary">hpaR</name>
    <name evidence="3" type="ORF">AACH11_13985</name>
</gene>
<dbReference type="NCBIfam" id="TIGR02337">
    <property type="entry name" value="HpaR"/>
    <property type="match status" value="1"/>
</dbReference>
<sequence>MPRARSPKPAAPSDARPAVRRAVARTSAAMDSPAAEAPHDAGGPAPVVAPSTFRHRNLPLLLLQAREGVMARFRPILNAHDITEQQWRIVRALLEHGPMEPRQIGAICRISSPSLAGVLARMDDLDLVQRERLPQDQRRVMVTLTERSHLLARRMAPEIEAAYAAIEAHIGAEFIDRFYGALDELNQLLGSIPSEGTDEGE</sequence>
<accession>A0ABU9BDI9</accession>
<feature type="compositionally biased region" description="Low complexity" evidence="1">
    <location>
        <begin position="1"/>
        <end position="17"/>
    </location>
</feature>
<dbReference type="PROSITE" id="PS50995">
    <property type="entry name" value="HTH_MARR_2"/>
    <property type="match status" value="1"/>
</dbReference>
<feature type="region of interest" description="Disordered" evidence="1">
    <location>
        <begin position="1"/>
        <end position="48"/>
    </location>
</feature>
<dbReference type="PANTHER" id="PTHR33164:SF13">
    <property type="entry name" value="4-HYDROXYPHENYLACETATE CATABOLISM PROTEIN"/>
    <property type="match status" value="1"/>
</dbReference>
<dbReference type="SUPFAM" id="SSF46785">
    <property type="entry name" value="Winged helix' DNA-binding domain"/>
    <property type="match status" value="1"/>
</dbReference>